<evidence type="ECO:0000313" key="2">
    <source>
        <dbReference type="RefSeq" id="XP_010431146.1"/>
    </source>
</evidence>
<protein>
    <submittedName>
        <fullName evidence="2">Agamous-like MADS-box protein AGL97</fullName>
    </submittedName>
</protein>
<dbReference type="Proteomes" id="UP000694864">
    <property type="component" value="Chromosome 9"/>
</dbReference>
<evidence type="ECO:0000313" key="1">
    <source>
        <dbReference type="Proteomes" id="UP000694864"/>
    </source>
</evidence>
<gene>
    <name evidence="2" type="primary">LOC104715436</name>
</gene>
<accession>A0ABM0TTJ1</accession>
<organism evidence="1 2">
    <name type="scientific">Camelina sativa</name>
    <name type="common">False flax</name>
    <name type="synonym">Myagrum sativum</name>
    <dbReference type="NCBI Taxonomy" id="90675"/>
    <lineage>
        <taxon>Eukaryota</taxon>
        <taxon>Viridiplantae</taxon>
        <taxon>Streptophyta</taxon>
        <taxon>Embryophyta</taxon>
        <taxon>Tracheophyta</taxon>
        <taxon>Spermatophyta</taxon>
        <taxon>Magnoliopsida</taxon>
        <taxon>eudicotyledons</taxon>
        <taxon>Gunneridae</taxon>
        <taxon>Pentapetalae</taxon>
        <taxon>rosids</taxon>
        <taxon>malvids</taxon>
        <taxon>Brassicales</taxon>
        <taxon>Brassicaceae</taxon>
        <taxon>Camelineae</taxon>
        <taxon>Camelina</taxon>
    </lineage>
</organism>
<dbReference type="GeneID" id="104715436"/>
<name>A0ABM0TTJ1_CAMSA</name>
<keyword evidence="1" id="KW-1185">Reference proteome</keyword>
<reference evidence="2" key="2">
    <citation type="submission" date="2025-08" db="UniProtKB">
        <authorList>
            <consortium name="RefSeq"/>
        </authorList>
    </citation>
    <scope>IDENTIFICATION</scope>
    <source>
        <tissue evidence="2">Leaf</tissue>
    </source>
</reference>
<reference evidence="1" key="1">
    <citation type="journal article" date="2014" name="Nat. Commun.">
        <title>The emerging biofuel crop Camelina sativa retains a highly undifferentiated hexaploid genome structure.</title>
        <authorList>
            <person name="Kagale S."/>
            <person name="Koh C."/>
            <person name="Nixon J."/>
            <person name="Bollina V."/>
            <person name="Clarke W.E."/>
            <person name="Tuteja R."/>
            <person name="Spillane C."/>
            <person name="Robinson S.J."/>
            <person name="Links M.G."/>
            <person name="Clarke C."/>
            <person name="Higgins E.E."/>
            <person name="Huebert T."/>
            <person name="Sharpe A.G."/>
            <person name="Parkin I.A."/>
        </authorList>
    </citation>
    <scope>NUCLEOTIDE SEQUENCE [LARGE SCALE GENOMIC DNA]</scope>
    <source>
        <strain evidence="1">cv. DH55</strain>
    </source>
</reference>
<proteinExistence type="predicted"/>
<dbReference type="RefSeq" id="XP_010431146.1">
    <property type="nucleotide sequence ID" value="XM_010432844.1"/>
</dbReference>
<sequence>MDSVVAAFLAGQTPTRDDVLDDDEKLGFWWEDESLANSENAEELGDAIDSMKRMLQDLKQLQRDHQHVVVENENNNNNNNASFTLRGNDDVGEGCSNFDQIFDSEVHESQSQVMPMINLDDDDFFSSDFFNDIDIDALYASINF</sequence>